<dbReference type="CDD" id="cd06257">
    <property type="entry name" value="DnaJ"/>
    <property type="match status" value="1"/>
</dbReference>
<evidence type="ECO:0000313" key="3">
    <source>
        <dbReference type="Proteomes" id="UP000241462"/>
    </source>
</evidence>
<dbReference type="STRING" id="2025994.A0A2T3A8B2"/>
<feature type="non-terminal residue" evidence="2">
    <location>
        <position position="255"/>
    </location>
</feature>
<dbReference type="FunCoup" id="A0A2T3A8B2">
    <property type="interactions" value="15"/>
</dbReference>
<protein>
    <recommendedName>
        <fullName evidence="1">J domain-containing protein</fullName>
    </recommendedName>
</protein>
<keyword evidence="3" id="KW-1185">Reference proteome</keyword>
<dbReference type="OrthoDB" id="445556at2759"/>
<gene>
    <name evidence="2" type="ORF">BD289DRAFT_355082</name>
</gene>
<dbReference type="PROSITE" id="PS50076">
    <property type="entry name" value="DNAJ_2"/>
    <property type="match status" value="1"/>
</dbReference>
<feature type="domain" description="J" evidence="1">
    <location>
        <begin position="52"/>
        <end position="123"/>
    </location>
</feature>
<dbReference type="Gene3D" id="1.10.287.110">
    <property type="entry name" value="DnaJ domain"/>
    <property type="match status" value="1"/>
</dbReference>
<proteinExistence type="predicted"/>
<accession>A0A2T3A8B2</accession>
<dbReference type="InParanoid" id="A0A2T3A8B2"/>
<dbReference type="Proteomes" id="UP000241462">
    <property type="component" value="Unassembled WGS sequence"/>
</dbReference>
<reference evidence="2 3" key="1">
    <citation type="journal article" date="2018" name="Mycol. Prog.">
        <title>Coniella lustricola, a new species from submerged detritus.</title>
        <authorList>
            <person name="Raudabaugh D.B."/>
            <person name="Iturriaga T."/>
            <person name="Carver A."/>
            <person name="Mondo S."/>
            <person name="Pangilinan J."/>
            <person name="Lipzen A."/>
            <person name="He G."/>
            <person name="Amirebrahimi M."/>
            <person name="Grigoriev I.V."/>
            <person name="Miller A.N."/>
        </authorList>
    </citation>
    <scope>NUCLEOTIDE SEQUENCE [LARGE SCALE GENOMIC DNA]</scope>
    <source>
        <strain evidence="2 3">B22-T-1</strain>
    </source>
</reference>
<dbReference type="PANTHER" id="PTHR24074">
    <property type="entry name" value="CO-CHAPERONE PROTEIN DJLA"/>
    <property type="match status" value="1"/>
</dbReference>
<dbReference type="EMBL" id="KZ678439">
    <property type="protein sequence ID" value="PSR85666.1"/>
    <property type="molecule type" value="Genomic_DNA"/>
</dbReference>
<dbReference type="AlphaFoldDB" id="A0A2T3A8B2"/>
<dbReference type="InterPro" id="IPR036869">
    <property type="entry name" value="J_dom_sf"/>
</dbReference>
<feature type="non-terminal residue" evidence="2">
    <location>
        <position position="1"/>
    </location>
</feature>
<dbReference type="Pfam" id="PF00226">
    <property type="entry name" value="DnaJ"/>
    <property type="match status" value="1"/>
</dbReference>
<name>A0A2T3A8B2_9PEZI</name>
<evidence type="ECO:0000313" key="2">
    <source>
        <dbReference type="EMBL" id="PSR85666.1"/>
    </source>
</evidence>
<evidence type="ECO:0000259" key="1">
    <source>
        <dbReference type="PROSITE" id="PS50076"/>
    </source>
</evidence>
<dbReference type="InterPro" id="IPR050817">
    <property type="entry name" value="DjlA_DnaK_co-chaperone"/>
</dbReference>
<dbReference type="InterPro" id="IPR001623">
    <property type="entry name" value="DnaJ_domain"/>
</dbReference>
<dbReference type="SUPFAM" id="SSF46565">
    <property type="entry name" value="Chaperone J-domain"/>
    <property type="match status" value="1"/>
</dbReference>
<organism evidence="2 3">
    <name type="scientific">Coniella lustricola</name>
    <dbReference type="NCBI Taxonomy" id="2025994"/>
    <lineage>
        <taxon>Eukaryota</taxon>
        <taxon>Fungi</taxon>
        <taxon>Dikarya</taxon>
        <taxon>Ascomycota</taxon>
        <taxon>Pezizomycotina</taxon>
        <taxon>Sordariomycetes</taxon>
        <taxon>Sordariomycetidae</taxon>
        <taxon>Diaporthales</taxon>
        <taxon>Schizoparmaceae</taxon>
        <taxon>Coniella</taxon>
    </lineage>
</organism>
<sequence length="255" mass="29976">PPLQFVRRRKLLSIPFTQWQGSRNYASINESVQEEQSPEAAHLAWPTSKNPTPYDIFAQSRHAPYSKKTFYQLVKLYHPDHYAHTSISDNITDATRLERYRLVVTANTILSDPEKKRSYDLYGAGWGNESDMSNKDWREMDRAWRQRPHTAAYNATWEDWERWRDETSGGKRERQQPVFMSNGLFVASLAVFVVVGSWGQATRAGSNSVRLVEMRENSSSHISEDMWRRRQEKAYLTREDRVESFLRQREGWSHD</sequence>